<dbReference type="Proteomes" id="UP000184144">
    <property type="component" value="Unassembled WGS sequence"/>
</dbReference>
<organism evidence="1 2">
    <name type="scientific">Litoreibacter ascidiaceicola</name>
    <dbReference type="NCBI Taxonomy" id="1486859"/>
    <lineage>
        <taxon>Bacteria</taxon>
        <taxon>Pseudomonadati</taxon>
        <taxon>Pseudomonadota</taxon>
        <taxon>Alphaproteobacteria</taxon>
        <taxon>Rhodobacterales</taxon>
        <taxon>Roseobacteraceae</taxon>
        <taxon>Litoreibacter</taxon>
    </lineage>
</organism>
<dbReference type="AlphaFoldDB" id="A0A1M5B4K1"/>
<evidence type="ECO:0000313" key="1">
    <source>
        <dbReference type="EMBL" id="SHF37336.1"/>
    </source>
</evidence>
<name>A0A1M5B4K1_9RHOB</name>
<dbReference type="EMBL" id="FQUV01000005">
    <property type="protein sequence ID" value="SHF37336.1"/>
    <property type="molecule type" value="Genomic_DNA"/>
</dbReference>
<sequence>MWKDFVQTSKFGNLAELDVGLRSYFQGLRSPNRLFISWLGRAMENRRVAPPFHGELDPFIEKAFVSTLQDSGHAELLTADEFGDNLSKRSIKGTEIDQTLPIHGVLSTVDQNTILTTHWDSCCSFLCTNDKAISDKALYSFEGFKCTKQTDVYWGLH</sequence>
<reference evidence="2" key="1">
    <citation type="submission" date="2016-11" db="EMBL/GenBank/DDBJ databases">
        <authorList>
            <person name="Varghese N."/>
            <person name="Submissions S."/>
        </authorList>
    </citation>
    <scope>NUCLEOTIDE SEQUENCE [LARGE SCALE GENOMIC DNA]</scope>
    <source>
        <strain evidence="2">DSM 100566</strain>
    </source>
</reference>
<evidence type="ECO:0000313" key="2">
    <source>
        <dbReference type="Proteomes" id="UP000184144"/>
    </source>
</evidence>
<gene>
    <name evidence="1" type="ORF">SAMN05444273_105311</name>
</gene>
<accession>A0A1M5B4K1</accession>
<protein>
    <submittedName>
        <fullName evidence="1">Uncharacterized protein</fullName>
    </submittedName>
</protein>
<keyword evidence="2" id="KW-1185">Reference proteome</keyword>
<proteinExistence type="predicted"/>
<dbReference type="STRING" id="1486859.SAMN05444273_105311"/>